<evidence type="ECO:0000313" key="7">
    <source>
        <dbReference type="Proteomes" id="UP000502608"/>
    </source>
</evidence>
<keyword evidence="4" id="KW-0732">Signal</keyword>
<dbReference type="InterPro" id="IPR036737">
    <property type="entry name" value="OmpA-like_sf"/>
</dbReference>
<keyword evidence="2 3" id="KW-0472">Membrane</keyword>
<feature type="domain" description="OmpA-like" evidence="5">
    <location>
        <begin position="97"/>
        <end position="214"/>
    </location>
</feature>
<dbReference type="Pfam" id="PF00691">
    <property type="entry name" value="OmpA"/>
    <property type="match status" value="1"/>
</dbReference>
<evidence type="ECO:0000256" key="2">
    <source>
        <dbReference type="ARBA" id="ARBA00023136"/>
    </source>
</evidence>
<feature type="chain" id="PRO_5026175729" evidence="4">
    <location>
        <begin position="22"/>
        <end position="214"/>
    </location>
</feature>
<gene>
    <name evidence="6" type="ORF">HBH39_05650</name>
</gene>
<dbReference type="Proteomes" id="UP000502608">
    <property type="component" value="Chromosome"/>
</dbReference>
<evidence type="ECO:0000256" key="1">
    <source>
        <dbReference type="ARBA" id="ARBA00004442"/>
    </source>
</evidence>
<keyword evidence="7" id="KW-1185">Reference proteome</keyword>
<dbReference type="PANTHER" id="PTHR30329:SF20">
    <property type="entry name" value="EXPORTED PROTEIN"/>
    <property type="match status" value="1"/>
</dbReference>
<sequence>MSLISNKLLILCIAVMAQANAWQDSDMDGVPDKKDACPDTPLKVAVMANGCIDPANVDVQSLGAEFNPNQNENNEMLAGELAAHDSTSFCKGSADPVADCLQQQLLPVYFDFGKDDVLLTQWPAIENVQHFFANNAQLRLLLVGHADLLGSETLNQALSLARANSVKQVLVNQFNFDPVNISVKGMSNSQPVADNATTEGRQRNRRVEFIISAE</sequence>
<protein>
    <submittedName>
        <fullName evidence="6">OmpA family protein</fullName>
    </submittedName>
</protein>
<evidence type="ECO:0000256" key="4">
    <source>
        <dbReference type="SAM" id="SignalP"/>
    </source>
</evidence>
<dbReference type="CDD" id="cd07185">
    <property type="entry name" value="OmpA_C-like"/>
    <property type="match status" value="1"/>
</dbReference>
<proteinExistence type="predicted"/>
<dbReference type="InterPro" id="IPR006664">
    <property type="entry name" value="OMP_bac"/>
</dbReference>
<feature type="signal peptide" evidence="4">
    <location>
        <begin position="1"/>
        <end position="21"/>
    </location>
</feature>
<evidence type="ECO:0000256" key="3">
    <source>
        <dbReference type="PROSITE-ProRule" id="PRU00473"/>
    </source>
</evidence>
<dbReference type="KEGG" id="saes:HBH39_05650"/>
<dbReference type="InterPro" id="IPR050330">
    <property type="entry name" value="Bact_OuterMem_StrucFunc"/>
</dbReference>
<name>A0A6G9QHN6_9GAMM</name>
<dbReference type="PANTHER" id="PTHR30329">
    <property type="entry name" value="STATOR ELEMENT OF FLAGELLAR MOTOR COMPLEX"/>
    <property type="match status" value="1"/>
</dbReference>
<dbReference type="PRINTS" id="PR01021">
    <property type="entry name" value="OMPADOMAIN"/>
</dbReference>
<dbReference type="InterPro" id="IPR006665">
    <property type="entry name" value="OmpA-like"/>
</dbReference>
<dbReference type="RefSeq" id="WP_167676410.1">
    <property type="nucleotide sequence ID" value="NZ_CP050313.1"/>
</dbReference>
<dbReference type="GO" id="GO:0005509">
    <property type="term" value="F:calcium ion binding"/>
    <property type="evidence" value="ECO:0007669"/>
    <property type="project" value="InterPro"/>
</dbReference>
<dbReference type="InterPro" id="IPR028974">
    <property type="entry name" value="TSP_type-3_rpt"/>
</dbReference>
<dbReference type="PROSITE" id="PS51123">
    <property type="entry name" value="OMPA_2"/>
    <property type="match status" value="1"/>
</dbReference>
<evidence type="ECO:0000313" key="6">
    <source>
        <dbReference type="EMBL" id="QIR14050.1"/>
    </source>
</evidence>
<reference evidence="6 7" key="1">
    <citation type="submission" date="2020-03" db="EMBL/GenBank/DDBJ databases">
        <title>Complete genome sequence of Shewanella sp.</title>
        <authorList>
            <person name="Kim Y.-S."/>
            <person name="Kim S.-J."/>
            <person name="Jung H.-K."/>
            <person name="Kim K.-H."/>
        </authorList>
    </citation>
    <scope>NUCLEOTIDE SEQUENCE [LARGE SCALE GENOMIC DNA]</scope>
    <source>
        <strain evidence="6 7">PN3F2</strain>
    </source>
</reference>
<dbReference type="SUPFAM" id="SSF103088">
    <property type="entry name" value="OmpA-like"/>
    <property type="match status" value="1"/>
</dbReference>
<accession>A0A6G9QHN6</accession>
<dbReference type="Gene3D" id="3.30.1330.60">
    <property type="entry name" value="OmpA-like domain"/>
    <property type="match status" value="1"/>
</dbReference>
<dbReference type="GO" id="GO:0009279">
    <property type="term" value="C:cell outer membrane"/>
    <property type="evidence" value="ECO:0007669"/>
    <property type="project" value="UniProtKB-SubCell"/>
</dbReference>
<evidence type="ECO:0000259" key="5">
    <source>
        <dbReference type="PROSITE" id="PS51123"/>
    </source>
</evidence>
<comment type="subcellular location">
    <subcellularLocation>
        <location evidence="1">Cell outer membrane</location>
    </subcellularLocation>
</comment>
<dbReference type="AlphaFoldDB" id="A0A6G9QHN6"/>
<organism evidence="6 7">
    <name type="scientific">Shewanella aestuarii</name>
    <dbReference type="NCBI Taxonomy" id="1028752"/>
    <lineage>
        <taxon>Bacteria</taxon>
        <taxon>Pseudomonadati</taxon>
        <taxon>Pseudomonadota</taxon>
        <taxon>Gammaproteobacteria</taxon>
        <taxon>Alteromonadales</taxon>
        <taxon>Shewanellaceae</taxon>
        <taxon>Shewanella</taxon>
    </lineage>
</organism>
<dbReference type="SUPFAM" id="SSF103647">
    <property type="entry name" value="TSP type-3 repeat"/>
    <property type="match status" value="1"/>
</dbReference>
<dbReference type="EMBL" id="CP050313">
    <property type="protein sequence ID" value="QIR14050.1"/>
    <property type="molecule type" value="Genomic_DNA"/>
</dbReference>